<evidence type="ECO:0000313" key="1">
    <source>
        <dbReference type="EMBL" id="RVW47380.1"/>
    </source>
</evidence>
<name>A0A438EI52_VITVI</name>
<dbReference type="Proteomes" id="UP000288805">
    <property type="component" value="Unassembled WGS sequence"/>
</dbReference>
<proteinExistence type="predicted"/>
<gene>
    <name evidence="1" type="ORF">CK203_090340</name>
</gene>
<evidence type="ECO:0000313" key="2">
    <source>
        <dbReference type="Proteomes" id="UP000288805"/>
    </source>
</evidence>
<dbReference type="EMBL" id="QGNW01001285">
    <property type="protein sequence ID" value="RVW47380.1"/>
    <property type="molecule type" value="Genomic_DNA"/>
</dbReference>
<dbReference type="PANTHER" id="PTHR46445:SF3">
    <property type="entry name" value="RNA POLYMERASE II DEGRADATION FACTOR-LIKE PROTEIN (DUF1296)-RELATED"/>
    <property type="match status" value="1"/>
</dbReference>
<comment type="caution">
    <text evidence="1">The sequence shown here is derived from an EMBL/GenBank/DDBJ whole genome shotgun (WGS) entry which is preliminary data.</text>
</comment>
<dbReference type="AlphaFoldDB" id="A0A438EI52"/>
<sequence length="368" mass="40977">MDGVPFLFGVSWVFPRSVKETLLGWRGSFVGKKRKVAWQLGPLYLFWVIWKARNSIAFEDCELSIQRLKASFVYFLWSESKLWIKDGPSTLIDFINWALKTGSFSTPQPTPQTLPSTSVATGPALPQHLPPVHPYSQPGLPLGHFANMIGYPFLPQSYTYMPSAYQQAFCCSTSIPGNFSLNPPTAAAGTTIGYDDVINSQYKDGNHLISLQQQNENSAMWVHGPGSRTMSAVPANTYYSFQGQKSATWWISARAAAFPAFWGPWVPKFLPFSGWISLEHQQQNPRDGSLRGLKAKRRSSPTDMAKTITNHILSPPGFSGLLSVSKAASQPANQPRHSLSWKINVLMVEETRLATALCLGMYSTYLFR</sequence>
<protein>
    <submittedName>
        <fullName evidence="1">Uncharacterized protein</fullName>
    </submittedName>
</protein>
<accession>A0A438EI52</accession>
<dbReference type="PANTHER" id="PTHR46445">
    <property type="entry name" value="RNA POLYMERASE II DEGRADATION FACTOR-LIKE PROTEIN (DUF1296)"/>
    <property type="match status" value="1"/>
</dbReference>
<reference evidence="1 2" key="1">
    <citation type="journal article" date="2018" name="PLoS Genet.">
        <title>Population sequencing reveals clonal diversity and ancestral inbreeding in the grapevine cultivar Chardonnay.</title>
        <authorList>
            <person name="Roach M.J."/>
            <person name="Johnson D.L."/>
            <person name="Bohlmann J."/>
            <person name="van Vuuren H.J."/>
            <person name="Jones S.J."/>
            <person name="Pretorius I.S."/>
            <person name="Schmidt S.A."/>
            <person name="Borneman A.R."/>
        </authorList>
    </citation>
    <scope>NUCLEOTIDE SEQUENCE [LARGE SCALE GENOMIC DNA]</scope>
    <source>
        <strain evidence="2">cv. Chardonnay</strain>
        <tissue evidence="1">Leaf</tissue>
    </source>
</reference>
<organism evidence="1 2">
    <name type="scientific">Vitis vinifera</name>
    <name type="common">Grape</name>
    <dbReference type="NCBI Taxonomy" id="29760"/>
    <lineage>
        <taxon>Eukaryota</taxon>
        <taxon>Viridiplantae</taxon>
        <taxon>Streptophyta</taxon>
        <taxon>Embryophyta</taxon>
        <taxon>Tracheophyta</taxon>
        <taxon>Spermatophyta</taxon>
        <taxon>Magnoliopsida</taxon>
        <taxon>eudicotyledons</taxon>
        <taxon>Gunneridae</taxon>
        <taxon>Pentapetalae</taxon>
        <taxon>rosids</taxon>
        <taxon>Vitales</taxon>
        <taxon>Vitaceae</taxon>
        <taxon>Viteae</taxon>
        <taxon>Vitis</taxon>
    </lineage>
</organism>